<keyword evidence="1" id="KW-0472">Membrane</keyword>
<feature type="transmembrane region" description="Helical" evidence="1">
    <location>
        <begin position="116"/>
        <end position="134"/>
    </location>
</feature>
<evidence type="ECO:0000313" key="2">
    <source>
        <dbReference type="EMBL" id="CAE0316601.1"/>
    </source>
</evidence>
<feature type="transmembrane region" description="Helical" evidence="1">
    <location>
        <begin position="140"/>
        <end position="160"/>
    </location>
</feature>
<reference evidence="2" key="1">
    <citation type="submission" date="2021-01" db="EMBL/GenBank/DDBJ databases">
        <authorList>
            <person name="Corre E."/>
            <person name="Pelletier E."/>
            <person name="Niang G."/>
            <person name="Scheremetjew M."/>
            <person name="Finn R."/>
            <person name="Kale V."/>
            <person name="Holt S."/>
            <person name="Cochrane G."/>
            <person name="Meng A."/>
            <person name="Brown T."/>
            <person name="Cohen L."/>
        </authorList>
    </citation>
    <scope>NUCLEOTIDE SEQUENCE</scope>
    <source>
        <strain evidence="2">Fehren 1</strain>
    </source>
</reference>
<name>A0A7S3I8C2_9SPIT</name>
<keyword evidence="1" id="KW-0812">Transmembrane</keyword>
<accession>A0A7S3I8C2</accession>
<sequence>MPNYRHSEPWLNFKNLFTLTEESHHHPTKWVKKFLFGAFGGFVLGQIWFFVSPINGFAAQKLFAAIGERAWSGRFFRMLYHTAPQHMAVGGSIFLGYELIIEFMRHHDESNLRPMIIDHLIAMSLIGTVGGLMATNTIRGAFQGFLFFGLNIGFLSYWAMKMGLRPGAGEAPVLIYYDTDVTKEEKERFEMQDQLNILAFNMCTKPAYGLADVTQKYEM</sequence>
<dbReference type="EMBL" id="HBIE01037810">
    <property type="protein sequence ID" value="CAE0316601.1"/>
    <property type="molecule type" value="Transcribed_RNA"/>
</dbReference>
<proteinExistence type="predicted"/>
<feature type="transmembrane region" description="Helical" evidence="1">
    <location>
        <begin position="86"/>
        <end position="104"/>
    </location>
</feature>
<feature type="transmembrane region" description="Helical" evidence="1">
    <location>
        <begin position="34"/>
        <end position="51"/>
    </location>
</feature>
<evidence type="ECO:0000256" key="1">
    <source>
        <dbReference type="SAM" id="Phobius"/>
    </source>
</evidence>
<dbReference type="AlphaFoldDB" id="A0A7S3I8C2"/>
<organism evidence="2">
    <name type="scientific">Favella ehrenbergii</name>
    <dbReference type="NCBI Taxonomy" id="182087"/>
    <lineage>
        <taxon>Eukaryota</taxon>
        <taxon>Sar</taxon>
        <taxon>Alveolata</taxon>
        <taxon>Ciliophora</taxon>
        <taxon>Intramacronucleata</taxon>
        <taxon>Spirotrichea</taxon>
        <taxon>Choreotrichia</taxon>
        <taxon>Tintinnida</taxon>
        <taxon>Xystonellidae</taxon>
        <taxon>Favella</taxon>
    </lineage>
</organism>
<protein>
    <submittedName>
        <fullName evidence="2">Uncharacterized protein</fullName>
    </submittedName>
</protein>
<gene>
    <name evidence="2" type="ORF">FEHR0123_LOCUS11578</name>
</gene>
<keyword evidence="1" id="KW-1133">Transmembrane helix</keyword>